<proteinExistence type="predicted"/>
<gene>
    <name evidence="3" type="ORF">GCM10010970_36210</name>
</gene>
<dbReference type="EMBL" id="BMLX01000007">
    <property type="protein sequence ID" value="GGP23621.1"/>
    <property type="molecule type" value="Genomic_DNA"/>
</dbReference>
<keyword evidence="1" id="KW-1133">Transmembrane helix</keyword>
<dbReference type="Gene3D" id="1.20.144.10">
    <property type="entry name" value="Phosphatidic acid phosphatase type 2/haloperoxidase"/>
    <property type="match status" value="1"/>
</dbReference>
<feature type="transmembrane region" description="Helical" evidence="1">
    <location>
        <begin position="158"/>
        <end position="175"/>
    </location>
</feature>
<keyword evidence="1" id="KW-0812">Transmembrane</keyword>
<evidence type="ECO:0000259" key="2">
    <source>
        <dbReference type="SMART" id="SM00014"/>
    </source>
</evidence>
<dbReference type="InterPro" id="IPR000326">
    <property type="entry name" value="PAP2/HPO"/>
</dbReference>
<accession>A0ABQ2PE09</accession>
<feature type="transmembrane region" description="Helical" evidence="1">
    <location>
        <begin position="6"/>
        <end position="29"/>
    </location>
</feature>
<organism evidence="3 4">
    <name type="scientific">Silvimonas iriomotensis</name>
    <dbReference type="NCBI Taxonomy" id="449662"/>
    <lineage>
        <taxon>Bacteria</taxon>
        <taxon>Pseudomonadati</taxon>
        <taxon>Pseudomonadota</taxon>
        <taxon>Betaproteobacteria</taxon>
        <taxon>Neisseriales</taxon>
        <taxon>Chitinibacteraceae</taxon>
        <taxon>Silvimonas</taxon>
    </lineage>
</organism>
<dbReference type="SMART" id="SM00014">
    <property type="entry name" value="acidPPc"/>
    <property type="match status" value="1"/>
</dbReference>
<sequence>MAAWQIWQIVTNFGDSALLLPVAAVLVGWMLYEKAWRCATIWLLLFTPALAVVLGAKLAFLGWGIGIESLDFTGPSGHTTLSMAIYPTLAVWIVQRMPPRNHGSAYLLGWLFALVIGISRLVLHKHSVSEVVAGVALGTLVSLTWTLLSALDSRPTHHFVLASAIVIMVMCGLHGERAPTQNAIARWAIAMSGRPVAYNRYTAWPNSPYRKIRYIDPWGV</sequence>
<evidence type="ECO:0000256" key="1">
    <source>
        <dbReference type="SAM" id="Phobius"/>
    </source>
</evidence>
<protein>
    <recommendedName>
        <fullName evidence="2">Phosphatidic acid phosphatase type 2/haloperoxidase domain-containing protein</fullName>
    </recommendedName>
</protein>
<feature type="transmembrane region" description="Helical" evidence="1">
    <location>
        <begin position="129"/>
        <end position="151"/>
    </location>
</feature>
<dbReference type="Proteomes" id="UP000637267">
    <property type="component" value="Unassembled WGS sequence"/>
</dbReference>
<comment type="caution">
    <text evidence="3">The sequence shown here is derived from an EMBL/GenBank/DDBJ whole genome shotgun (WGS) entry which is preliminary data.</text>
</comment>
<keyword evidence="4" id="KW-1185">Reference proteome</keyword>
<reference evidence="4" key="1">
    <citation type="journal article" date="2019" name="Int. J. Syst. Evol. Microbiol.">
        <title>The Global Catalogue of Microorganisms (GCM) 10K type strain sequencing project: providing services to taxonomists for standard genome sequencing and annotation.</title>
        <authorList>
            <consortium name="The Broad Institute Genomics Platform"/>
            <consortium name="The Broad Institute Genome Sequencing Center for Infectious Disease"/>
            <person name="Wu L."/>
            <person name="Ma J."/>
        </authorList>
    </citation>
    <scope>NUCLEOTIDE SEQUENCE [LARGE SCALE GENOMIC DNA]</scope>
    <source>
        <strain evidence="4">CGMCC 1.8859</strain>
    </source>
</reference>
<keyword evidence="1" id="KW-0472">Membrane</keyword>
<feature type="domain" description="Phosphatidic acid phosphatase type 2/haloperoxidase" evidence="2">
    <location>
        <begin position="36"/>
        <end position="146"/>
    </location>
</feature>
<dbReference type="SUPFAM" id="SSF48317">
    <property type="entry name" value="Acid phosphatase/Vanadium-dependent haloperoxidase"/>
    <property type="match status" value="1"/>
</dbReference>
<feature type="transmembrane region" description="Helical" evidence="1">
    <location>
        <begin position="106"/>
        <end position="123"/>
    </location>
</feature>
<dbReference type="InterPro" id="IPR036938">
    <property type="entry name" value="PAP2/HPO_sf"/>
</dbReference>
<evidence type="ECO:0000313" key="3">
    <source>
        <dbReference type="EMBL" id="GGP23621.1"/>
    </source>
</evidence>
<name>A0ABQ2PE09_9NEIS</name>
<evidence type="ECO:0000313" key="4">
    <source>
        <dbReference type="Proteomes" id="UP000637267"/>
    </source>
</evidence>
<dbReference type="RefSeq" id="WP_188706242.1">
    <property type="nucleotide sequence ID" value="NZ_BMLX01000007.1"/>
</dbReference>
<feature type="transmembrane region" description="Helical" evidence="1">
    <location>
        <begin position="41"/>
        <end position="65"/>
    </location>
</feature>
<dbReference type="Pfam" id="PF01569">
    <property type="entry name" value="PAP2"/>
    <property type="match status" value="1"/>
</dbReference>